<dbReference type="EMBL" id="NPHW01001454">
    <property type="protein sequence ID" value="OXV12184.1"/>
    <property type="molecule type" value="Genomic_DNA"/>
</dbReference>
<proteinExistence type="predicted"/>
<keyword evidence="2" id="KW-1185">Reference proteome</keyword>
<protein>
    <submittedName>
        <fullName evidence="1">Uncharacterized protein</fullName>
    </submittedName>
</protein>
<evidence type="ECO:0000313" key="2">
    <source>
        <dbReference type="Proteomes" id="UP000243515"/>
    </source>
</evidence>
<dbReference type="Proteomes" id="UP000243515">
    <property type="component" value="Unassembled WGS sequence"/>
</dbReference>
<accession>A0A232M7C5</accession>
<feature type="non-terminal residue" evidence="1">
    <location>
        <position position="1"/>
    </location>
</feature>
<name>A0A232M7C5_9EURO</name>
<gene>
    <name evidence="1" type="ORF">Egran_00055</name>
</gene>
<dbReference type="OrthoDB" id="5150797at2759"/>
<feature type="non-terminal residue" evidence="1">
    <location>
        <position position="78"/>
    </location>
</feature>
<dbReference type="AlphaFoldDB" id="A0A232M7C5"/>
<organism evidence="1 2">
    <name type="scientific">Elaphomyces granulatus</name>
    <dbReference type="NCBI Taxonomy" id="519963"/>
    <lineage>
        <taxon>Eukaryota</taxon>
        <taxon>Fungi</taxon>
        <taxon>Dikarya</taxon>
        <taxon>Ascomycota</taxon>
        <taxon>Pezizomycotina</taxon>
        <taxon>Eurotiomycetes</taxon>
        <taxon>Eurotiomycetidae</taxon>
        <taxon>Eurotiales</taxon>
        <taxon>Elaphomycetaceae</taxon>
        <taxon>Elaphomyces</taxon>
    </lineage>
</organism>
<comment type="caution">
    <text evidence="1">The sequence shown here is derived from an EMBL/GenBank/DDBJ whole genome shotgun (WGS) entry which is preliminary data.</text>
</comment>
<evidence type="ECO:0000313" key="1">
    <source>
        <dbReference type="EMBL" id="OXV12184.1"/>
    </source>
</evidence>
<reference evidence="1 2" key="1">
    <citation type="journal article" date="2015" name="Environ. Microbiol.">
        <title>Metagenome sequence of Elaphomyces granulatus from sporocarp tissue reveals Ascomycota ectomycorrhizal fingerprints of genome expansion and a Proteobacteria-rich microbiome.</title>
        <authorList>
            <person name="Quandt C.A."/>
            <person name="Kohler A."/>
            <person name="Hesse C.N."/>
            <person name="Sharpton T.J."/>
            <person name="Martin F."/>
            <person name="Spatafora J.W."/>
        </authorList>
    </citation>
    <scope>NUCLEOTIDE SEQUENCE [LARGE SCALE GENOMIC DNA]</scope>
    <source>
        <strain evidence="1 2">OSC145934</strain>
    </source>
</reference>
<sequence length="78" mass="8980">LELPEGSILRVVKPLYGVPEAGNYWFRTYYQHHLDNLHVRPSTYDPCLLYVNDVNANKEEQGHFAVVGLQTDDSLFLC</sequence>